<dbReference type="SMART" id="SM01308">
    <property type="entry name" value="RICTOR_N"/>
    <property type="match status" value="1"/>
</dbReference>
<feature type="domain" description="Rapamycin-insensitive companion of mTOR middle" evidence="3">
    <location>
        <begin position="722"/>
        <end position="936"/>
    </location>
</feature>
<feature type="compositionally biased region" description="Low complexity" evidence="2">
    <location>
        <begin position="119"/>
        <end position="134"/>
    </location>
</feature>
<dbReference type="InterPro" id="IPR028268">
    <property type="entry name" value="Pianissimo_fam"/>
</dbReference>
<dbReference type="SMART" id="SM01303">
    <property type="entry name" value="RasGEF_N_2"/>
    <property type="match status" value="1"/>
</dbReference>
<dbReference type="RefSeq" id="XP_028475753.1">
    <property type="nucleotide sequence ID" value="XM_028623779.1"/>
</dbReference>
<dbReference type="PANTHER" id="PTHR13298">
    <property type="entry name" value="CYTOSOLIC REGULATOR PIANISSIMO"/>
    <property type="match status" value="1"/>
</dbReference>
<feature type="region of interest" description="Disordered" evidence="2">
    <location>
        <begin position="1282"/>
        <end position="1413"/>
    </location>
</feature>
<gene>
    <name evidence="6" type="ORF">EHS24_008468</name>
</gene>
<dbReference type="EMBL" id="RSCE01000007">
    <property type="protein sequence ID" value="RSH81034.1"/>
    <property type="molecule type" value="Genomic_DNA"/>
</dbReference>
<feature type="compositionally biased region" description="Polar residues" evidence="2">
    <location>
        <begin position="150"/>
        <end position="168"/>
    </location>
</feature>
<evidence type="ECO:0000256" key="1">
    <source>
        <dbReference type="ARBA" id="ARBA00008878"/>
    </source>
</evidence>
<proteinExistence type="inferred from homology"/>
<dbReference type="InterPro" id="IPR036274">
    <property type="entry name" value="HR1_rpt_sf"/>
</dbReference>
<feature type="domain" description="Rapamycin-insensitive companion of mTOR" evidence="5">
    <location>
        <begin position="1069"/>
        <end position="1141"/>
    </location>
</feature>
<feature type="compositionally biased region" description="Pro residues" evidence="2">
    <location>
        <begin position="2123"/>
        <end position="2142"/>
    </location>
</feature>
<feature type="region of interest" description="Disordered" evidence="2">
    <location>
        <begin position="1867"/>
        <end position="1924"/>
    </location>
</feature>
<comment type="caution">
    <text evidence="6">The sequence shown here is derived from an EMBL/GenBank/DDBJ whole genome shotgun (WGS) entry which is preliminary data.</text>
</comment>
<dbReference type="SUPFAM" id="SSF46585">
    <property type="entry name" value="HR1 repeat"/>
    <property type="match status" value="1"/>
</dbReference>
<dbReference type="Gene3D" id="1.25.10.10">
    <property type="entry name" value="Leucine-rich Repeat Variant"/>
    <property type="match status" value="1"/>
</dbReference>
<dbReference type="InterPro" id="IPR029452">
    <property type="entry name" value="RICTOR_V"/>
</dbReference>
<dbReference type="GeneID" id="39593011"/>
<dbReference type="PANTHER" id="PTHR13298:SF11">
    <property type="entry name" value="RAPAMYCIN-INSENSITIVE COMPANION OF MTOR"/>
    <property type="match status" value="1"/>
</dbReference>
<dbReference type="Pfam" id="PF14668">
    <property type="entry name" value="RICTOR_V"/>
    <property type="match status" value="1"/>
</dbReference>
<dbReference type="Pfam" id="PF14664">
    <property type="entry name" value="RICTOR_N"/>
    <property type="match status" value="1"/>
</dbReference>
<feature type="compositionally biased region" description="Acidic residues" evidence="2">
    <location>
        <begin position="1282"/>
        <end position="1300"/>
    </location>
</feature>
<feature type="compositionally biased region" description="Polar residues" evidence="2">
    <location>
        <begin position="1879"/>
        <end position="1889"/>
    </location>
</feature>
<feature type="compositionally biased region" description="Low complexity" evidence="2">
    <location>
        <begin position="2001"/>
        <end position="2010"/>
    </location>
</feature>
<dbReference type="OrthoDB" id="271111at2759"/>
<feature type="region of interest" description="Disordered" evidence="2">
    <location>
        <begin position="212"/>
        <end position="240"/>
    </location>
</feature>
<feature type="region of interest" description="Disordered" evidence="2">
    <location>
        <begin position="1441"/>
        <end position="1479"/>
    </location>
</feature>
<feature type="region of interest" description="Disordered" evidence="2">
    <location>
        <begin position="95"/>
        <end position="180"/>
    </location>
</feature>
<evidence type="ECO:0000256" key="2">
    <source>
        <dbReference type="SAM" id="MobiDB-lite"/>
    </source>
</evidence>
<dbReference type="GO" id="GO:0038203">
    <property type="term" value="P:TORC2 signaling"/>
    <property type="evidence" value="ECO:0007669"/>
    <property type="project" value="TreeGrafter"/>
</dbReference>
<protein>
    <submittedName>
        <fullName evidence="6">Uncharacterized protein</fullName>
    </submittedName>
</protein>
<feature type="region of interest" description="Disordered" evidence="2">
    <location>
        <begin position="1484"/>
        <end position="1503"/>
    </location>
</feature>
<dbReference type="STRING" id="105984.A0A427XQA4"/>
<feature type="region of interest" description="Disordered" evidence="2">
    <location>
        <begin position="2123"/>
        <end position="2162"/>
    </location>
</feature>
<dbReference type="Pfam" id="PF14666">
    <property type="entry name" value="RICTOR_M"/>
    <property type="match status" value="1"/>
</dbReference>
<feature type="region of interest" description="Disordered" evidence="2">
    <location>
        <begin position="1"/>
        <end position="25"/>
    </location>
</feature>
<feature type="compositionally biased region" description="Low complexity" evidence="2">
    <location>
        <begin position="1347"/>
        <end position="1358"/>
    </location>
</feature>
<dbReference type="Proteomes" id="UP000279236">
    <property type="component" value="Unassembled WGS sequence"/>
</dbReference>
<feature type="domain" description="Rapamycin-insensitive companion of mTOR N-terminal" evidence="4">
    <location>
        <begin position="243"/>
        <end position="637"/>
    </location>
</feature>
<keyword evidence="7" id="KW-1185">Reference proteome</keyword>
<feature type="compositionally biased region" description="Low complexity" evidence="2">
    <location>
        <begin position="1910"/>
        <end position="1919"/>
    </location>
</feature>
<dbReference type="SUPFAM" id="SSF48371">
    <property type="entry name" value="ARM repeat"/>
    <property type="match status" value="2"/>
</dbReference>
<evidence type="ECO:0000259" key="3">
    <source>
        <dbReference type="SMART" id="SM01307"/>
    </source>
</evidence>
<evidence type="ECO:0000313" key="7">
    <source>
        <dbReference type="Proteomes" id="UP000279236"/>
    </source>
</evidence>
<sequence length="2173" mass="238428">MAFNARGSPARPSIEHLSSSVSTGFAEDDNADYGGETVESLMQKLAIERRVHYGAEKMLDVIEKRGDGAQVKARITAQLEAANEHIKVLEAKLEKLRGGSSQNPQRRRRPARLNGFGASSGLSTSTTSTLLSTGLGIGRRRGPDSDRSPHSTPSRTSHASHLSGQQSDSPSPSPADRTHAGARFLDPEASDSDDDESVVALRGTVGATLSRLRDLGRATTSNGNGKGKERETEVGDDDDEEAWDAMTRLADAFKKSPSLLKHVDTHEVLQCTLPFLADSATSRQRTAGYRLLRYMVLRRTWGRMINAGVEWVIIRTFTRDAKAVHEREAALRLLRDVIVLPPPTPRDMECLRDPNPDAPPDPVAELLTHRVPLRPGLVRAIVSAAENPDDAMHTVCLETLVEVALLDLECLLRADAFRVVLNAFKDGPFELGLGMTGCLTFLVNKPHTRELLIPGSDFETVLVGLTEEYGKIPSRQMQRHLDKLDTCVRNVGMLLGSWSGLIYMCMDECRAVKSLISSLHVPMGEMRNALLDLFFSAFRIKAPSWTSAFLDGRRLTVYNRTFDATTQLQENTDEDEMPSRLSIVDNYVAFLLAVFIEAGLLEALVMLIQDEACTETVRRKATLLLGEILQLANHTLPLQYAAQIQALPRLFTGVTDFSKPGDRNSALSALSSIDSLFRNNRKRGQAIGQPHGPMATRNAVQESLQRSQRQVQQVKLRLGLQMDDKAFGQMINDSGVLVSRDHTKWNYDVIMELLQGPLLNPKRLDEVIKATKFIRRIFSFLHPYNNRFSSMIRTRPNHKWVRLACALLTTMLVNPEGQRFLAEDKLLRQMVECLSELDQYAGQPSASPVLARDRLENTLTYGYFEMIGTLTKHQKGIHFYHLCELRSRDDIIKLIIECFDYSIDAHQRIVLSKALTSSYMETRLFATHHLGRLLHDAPDLTDWALQLLITQLYDPAMDVCEIAVMFMSTSAGFMYLLNAQYIDYELESWLTNMLYVIEVETFVSKTIRPFAKEHHEEFWAYEGTAPTHFFGELCKTYEGCQYLREKGLVPEFAEIIRLHGMEASDPQVLTSVKAALWTMGHIGSTEGGLAFLEDEEIIEVIIEIAEQSPILTMKGTCFFVIGLISSTQMGAEILEEYGWVSTRTPLGQTTGLCLPNDISRFAYIEPWSRHNVDSGVPPLPALSGLEGDVMHMISNLSNYVLAAGAMNNLKRVRNRHPRMFSSTTLFHRAMRAVSTNHFQAPVRRFILDLFDVELGPHTLPRLTHLEKGSYAYAFLKEKGEACNDEDCKDDEPDEDDNDVEADTRRRARSSPGPEPSRTSGLRRSRGLTVNDLTPSRVPTAPVPMDPLDPLSPSDSSPLGSPPHRPWAALYAGSSSGPSTPTAQERNGGEDTPPTIRPPPTKPSALAATASSQQQATYYEGNPQGYYTQESQDERPYLNESYRPGLELSGFPQAMSGPPPTPSGSGDRNAAPSTTNNSGAVLVPATQSASSTTSAHRNTSQPVKVPVSEKVMAAVSQLESRVLQLTDDVRGYGDLLHGVRVGVQALPTREEAKEEIRDIFTHALQDFFVNITGAVREMVTPIPEATAQLVAEKINELGLATRPQPLLPPGDKATTPLIEHLVASLRPVDELKTAIQGIQHLPEALQSVAVFHRSMELLHHKFDKVQEPVVSVATPQQPDLTDVLSRIETRLAAMEKRLDATPSPAELMETMKGLSDNMVTFRCDSAVMDATQSRFTQLANSAILLRQDAQRSEAARLEQSRREDSSRAFNNAFSSGISMFQPSYNGFTMPITGPSVTPNNFPSFSQRHGFSPAQTYIHPTPPPSGPMRSLPLQPEGSGGQMLRPYTIVHPPVIHGPQPERFSTETLYAHDRLGGPPPQPSTNSSRKTTTPSPQPEEPVVETLYTHHPHPHTAPTRATNPASAADAAESIQIAPLATSATGSIVQLLETSAPPKETQPTKVKSCSKAKASGQTAKATKAVAKDVAAVAGHDVFGPVVDPAAAAPTTATATKAARSKTKKASKELRVQASSDSALAAVVQSTSSTSSAPPKSKKRKAPGPEGAPVRKASRPNTRTAAHASPPPSLPTVVEQPNETTEDYPRAASPTGWQRVHMTRGNTRRLSAIMPAPPNPHDIKPALPPSPPPTNRLNSHQAASPSSPSQIEREVVDGDALIGLI</sequence>
<feature type="region of interest" description="Disordered" evidence="2">
    <location>
        <begin position="2001"/>
        <end position="2108"/>
    </location>
</feature>
<organism evidence="6 7">
    <name type="scientific">Apiotrichum porosum</name>
    <dbReference type="NCBI Taxonomy" id="105984"/>
    <lineage>
        <taxon>Eukaryota</taxon>
        <taxon>Fungi</taxon>
        <taxon>Dikarya</taxon>
        <taxon>Basidiomycota</taxon>
        <taxon>Agaricomycotina</taxon>
        <taxon>Tremellomycetes</taxon>
        <taxon>Trichosporonales</taxon>
        <taxon>Trichosporonaceae</taxon>
        <taxon>Apiotrichum</taxon>
    </lineage>
</organism>
<feature type="compositionally biased region" description="Low complexity" evidence="2">
    <location>
        <begin position="2149"/>
        <end position="2158"/>
    </location>
</feature>
<dbReference type="InterPro" id="IPR029451">
    <property type="entry name" value="RICTOR_M"/>
</dbReference>
<feature type="region of interest" description="Disordered" evidence="2">
    <location>
        <begin position="1948"/>
        <end position="1973"/>
    </location>
</feature>
<feature type="compositionally biased region" description="Low complexity" evidence="2">
    <location>
        <begin position="1402"/>
        <end position="1413"/>
    </location>
</feature>
<reference evidence="6 7" key="1">
    <citation type="submission" date="2018-11" db="EMBL/GenBank/DDBJ databases">
        <title>Genome sequence of Apiotrichum porosum DSM 27194.</title>
        <authorList>
            <person name="Aliyu H."/>
            <person name="Gorte O."/>
            <person name="Ochsenreither K."/>
        </authorList>
    </citation>
    <scope>NUCLEOTIDE SEQUENCE [LARGE SCALE GENOMIC DNA]</scope>
    <source>
        <strain evidence="6 7">DSM 27194</strain>
    </source>
</reference>
<name>A0A427XQA4_9TREE</name>
<dbReference type="InterPro" id="IPR016024">
    <property type="entry name" value="ARM-type_fold"/>
</dbReference>
<feature type="compositionally biased region" description="Low complexity" evidence="2">
    <location>
        <begin position="2030"/>
        <end position="2047"/>
    </location>
</feature>
<dbReference type="InterPro" id="IPR028267">
    <property type="entry name" value="Pianissimo_N"/>
</dbReference>
<dbReference type="SMART" id="SM01310">
    <property type="entry name" value="RICTOR_V"/>
    <property type="match status" value="1"/>
</dbReference>
<comment type="similarity">
    <text evidence="1">Belongs to the RICTOR family.</text>
</comment>
<dbReference type="GO" id="GO:0031932">
    <property type="term" value="C:TORC2 complex"/>
    <property type="evidence" value="ECO:0007669"/>
    <property type="project" value="InterPro"/>
</dbReference>
<accession>A0A427XQA4</accession>
<dbReference type="SMART" id="SM01307">
    <property type="entry name" value="RICTOR_M"/>
    <property type="match status" value="1"/>
</dbReference>
<feature type="compositionally biased region" description="Low complexity" evidence="2">
    <location>
        <begin position="1484"/>
        <end position="1494"/>
    </location>
</feature>
<feature type="compositionally biased region" description="Polar residues" evidence="2">
    <location>
        <begin position="1372"/>
        <end position="1384"/>
    </location>
</feature>
<dbReference type="InterPro" id="IPR011989">
    <property type="entry name" value="ARM-like"/>
</dbReference>
<evidence type="ECO:0000259" key="4">
    <source>
        <dbReference type="SMART" id="SM01308"/>
    </source>
</evidence>
<evidence type="ECO:0000313" key="6">
    <source>
        <dbReference type="EMBL" id="RSH81034.1"/>
    </source>
</evidence>
<evidence type="ECO:0000259" key="5">
    <source>
        <dbReference type="SMART" id="SM01310"/>
    </source>
</evidence>